<dbReference type="GO" id="GO:0003677">
    <property type="term" value="F:DNA binding"/>
    <property type="evidence" value="ECO:0007669"/>
    <property type="project" value="InterPro"/>
</dbReference>
<reference evidence="1 2" key="1">
    <citation type="submission" date="2018-11" db="EMBL/GenBank/DDBJ databases">
        <title>Genomic Encyclopedia of Type Strains, Phase IV (KMG-IV): sequencing the most valuable type-strain genomes for metagenomic binning, comparative biology and taxonomic classification.</title>
        <authorList>
            <person name="Goeker M."/>
        </authorList>
    </citation>
    <scope>NUCLEOTIDE SEQUENCE [LARGE SCALE GENOMIC DNA]</scope>
    <source>
        <strain evidence="1 2">DSM 27238</strain>
    </source>
</reference>
<gene>
    <name evidence="1" type="ORF">EDC46_0919</name>
</gene>
<dbReference type="SUPFAM" id="SSF47413">
    <property type="entry name" value="lambda repressor-like DNA-binding domains"/>
    <property type="match status" value="1"/>
</dbReference>
<name>A0A3N4VLG8_9PAST</name>
<evidence type="ECO:0008006" key="3">
    <source>
        <dbReference type="Google" id="ProtNLM"/>
    </source>
</evidence>
<dbReference type="InterPro" id="IPR001387">
    <property type="entry name" value="Cro/C1-type_HTH"/>
</dbReference>
<dbReference type="RefSeq" id="WP_124211091.1">
    <property type="nucleotide sequence ID" value="NZ_CP016615.1"/>
</dbReference>
<dbReference type="AlphaFoldDB" id="A0A3N4VLG8"/>
<accession>A0A3N4VLG8</accession>
<comment type="caution">
    <text evidence="1">The sequence shown here is derived from an EMBL/GenBank/DDBJ whole genome shotgun (WGS) entry which is preliminary data.</text>
</comment>
<protein>
    <recommendedName>
        <fullName evidence="3">HTH cro/C1-type domain-containing protein</fullName>
    </recommendedName>
</protein>
<proteinExistence type="predicted"/>
<keyword evidence="2" id="KW-1185">Reference proteome</keyword>
<dbReference type="Proteomes" id="UP000281691">
    <property type="component" value="Unassembled WGS sequence"/>
</dbReference>
<sequence length="110" mass="12239">MCISKRLQKACYIKGLKLKDFIEVTGLPYRTGQSYLSGAREPNAEGMQTICTQMGININWLLTGSGVMFVDELTINSNSEEETALLENFRKSNEVGKKAIYQVAKVLADN</sequence>
<evidence type="ECO:0000313" key="2">
    <source>
        <dbReference type="Proteomes" id="UP000281691"/>
    </source>
</evidence>
<dbReference type="EMBL" id="RKQP01000002">
    <property type="protein sequence ID" value="RPE83718.1"/>
    <property type="molecule type" value="Genomic_DNA"/>
</dbReference>
<evidence type="ECO:0000313" key="1">
    <source>
        <dbReference type="EMBL" id="RPE83718.1"/>
    </source>
</evidence>
<dbReference type="OrthoDB" id="6105062at2"/>
<dbReference type="InterPro" id="IPR010982">
    <property type="entry name" value="Lambda_DNA-bd_dom_sf"/>
</dbReference>
<dbReference type="CDD" id="cd00093">
    <property type="entry name" value="HTH_XRE"/>
    <property type="match status" value="1"/>
</dbReference>
<dbReference type="Gene3D" id="1.10.260.40">
    <property type="entry name" value="lambda repressor-like DNA-binding domains"/>
    <property type="match status" value="1"/>
</dbReference>
<organism evidence="1 2">
    <name type="scientific">Vespertiliibacter pulmonis</name>
    <dbReference type="NCBI Taxonomy" id="1443036"/>
    <lineage>
        <taxon>Bacteria</taxon>
        <taxon>Pseudomonadati</taxon>
        <taxon>Pseudomonadota</taxon>
        <taxon>Gammaproteobacteria</taxon>
        <taxon>Pasteurellales</taxon>
        <taxon>Pasteurellaceae</taxon>
        <taxon>Vespertiliibacter</taxon>
    </lineage>
</organism>